<evidence type="ECO:0000313" key="3">
    <source>
        <dbReference type="WBParaSite" id="MCOS_0000000601-mRNA-1"/>
    </source>
</evidence>
<accession>A0A0R3U108</accession>
<keyword evidence="2" id="KW-1185">Reference proteome</keyword>
<dbReference type="OrthoDB" id="10255576at2759"/>
<organism evidence="3">
    <name type="scientific">Mesocestoides corti</name>
    <name type="common">Flatworm</name>
    <dbReference type="NCBI Taxonomy" id="53468"/>
    <lineage>
        <taxon>Eukaryota</taxon>
        <taxon>Metazoa</taxon>
        <taxon>Spiralia</taxon>
        <taxon>Lophotrochozoa</taxon>
        <taxon>Platyhelminthes</taxon>
        <taxon>Cestoda</taxon>
        <taxon>Eucestoda</taxon>
        <taxon>Cyclophyllidea</taxon>
        <taxon>Mesocestoididae</taxon>
        <taxon>Mesocestoides</taxon>
    </lineage>
</organism>
<dbReference type="WBParaSite" id="MCOS_0000000601-mRNA-1">
    <property type="protein sequence ID" value="MCOS_0000000601-mRNA-1"/>
    <property type="gene ID" value="MCOS_0000000601"/>
</dbReference>
<dbReference type="EMBL" id="UXSR01000001">
    <property type="protein sequence ID" value="VDD74004.1"/>
    <property type="molecule type" value="Genomic_DNA"/>
</dbReference>
<sequence>MWGPMRSSTLTLNPTRRMQTSAPLLANIFSDAWSKLKSSLAGTANQPHGTLVGMDELGNRYFEAEPDVNSKVPHRASKPMRYFLMPGQKTVQDSWMQIDTGRPEFCSPPGFGYNHDRCESLRYATSLAYGGRMDFTIREFNFLPVVELQRLPTEWDAWLRHSRRDPPTPEEIAGNRAAAKLRAQKGREIEVGPLLSSVHSSIIVWLRSKMLIC</sequence>
<dbReference type="InterPro" id="IPR052618">
    <property type="entry name" value="ComplexI_NDUFA12"/>
</dbReference>
<dbReference type="GO" id="GO:0032981">
    <property type="term" value="P:mitochondrial respiratory chain complex I assembly"/>
    <property type="evidence" value="ECO:0007669"/>
    <property type="project" value="TreeGrafter"/>
</dbReference>
<dbReference type="STRING" id="53468.A0A0R3U108"/>
<dbReference type="PANTHER" id="PTHR32470:SF2">
    <property type="entry name" value="NADH DEHYDROGENASE [UBIQUINONE] 1 ALPHA SUBCOMPLEX ASSEMBLY FACTOR 2"/>
    <property type="match status" value="1"/>
</dbReference>
<reference evidence="1 2" key="2">
    <citation type="submission" date="2018-10" db="EMBL/GenBank/DDBJ databases">
        <authorList>
            <consortium name="Pathogen Informatics"/>
        </authorList>
    </citation>
    <scope>NUCLEOTIDE SEQUENCE [LARGE SCALE GENOMIC DNA]</scope>
</reference>
<evidence type="ECO:0000313" key="1">
    <source>
        <dbReference type="EMBL" id="VDD74004.1"/>
    </source>
</evidence>
<dbReference type="AlphaFoldDB" id="A0A0R3U108"/>
<protein>
    <submittedName>
        <fullName evidence="3">NADH dehydrogenase [ubiquinone] 1 alpha subcomplex subunit 12</fullName>
    </submittedName>
</protein>
<name>A0A0R3U108_MESCO</name>
<proteinExistence type="predicted"/>
<reference evidence="3" key="1">
    <citation type="submission" date="2017-02" db="UniProtKB">
        <authorList>
            <consortium name="WormBaseParasite"/>
        </authorList>
    </citation>
    <scope>IDENTIFICATION</scope>
</reference>
<gene>
    <name evidence="1" type="ORF">MCOS_LOCUS7</name>
</gene>
<dbReference type="Proteomes" id="UP000267029">
    <property type="component" value="Unassembled WGS sequence"/>
</dbReference>
<evidence type="ECO:0000313" key="2">
    <source>
        <dbReference type="Proteomes" id="UP000267029"/>
    </source>
</evidence>
<dbReference type="GO" id="GO:0005739">
    <property type="term" value="C:mitochondrion"/>
    <property type="evidence" value="ECO:0007669"/>
    <property type="project" value="TreeGrafter"/>
</dbReference>
<dbReference type="PANTHER" id="PTHR32470">
    <property type="entry name" value="ADH DEHYDROGENASE [UBIQUINONE] 1 ALPHA SUBCOMPLEX ASSEMBLY FACTOR 2"/>
    <property type="match status" value="1"/>
</dbReference>